<name>A0ABW1F944_9ACTN</name>
<reference evidence="2" key="1">
    <citation type="journal article" date="2019" name="Int. J. Syst. Evol. Microbiol.">
        <title>The Global Catalogue of Microorganisms (GCM) 10K type strain sequencing project: providing services to taxonomists for standard genome sequencing and annotation.</title>
        <authorList>
            <consortium name="The Broad Institute Genomics Platform"/>
            <consortium name="The Broad Institute Genome Sequencing Center for Infectious Disease"/>
            <person name="Wu L."/>
            <person name="Ma J."/>
        </authorList>
    </citation>
    <scope>NUCLEOTIDE SEQUENCE [LARGE SCALE GENOMIC DNA]</scope>
    <source>
        <strain evidence="2">CGMCC 4.1469</strain>
    </source>
</reference>
<keyword evidence="2" id="KW-1185">Reference proteome</keyword>
<sequence length="192" mass="21387">MRVPNELYTARPWRIHEFTKDFTLEDVWALPTPGGPDDLPRLVKQFTSNDDSEMSASVIRVLFAIRWKIGALLGLDKAEDGVGKRVASLRDRLPADLLELPDGPDFELVPLRSVYQTDTEYVAEMANKTCHVLMHIGWVPDGTGGYRGEMAALVKPNGLFGKAYMAGITPFRRALVVPSLIRGIGNNWSKYA</sequence>
<dbReference type="EMBL" id="JBHSOD010000055">
    <property type="protein sequence ID" value="MFC5889359.1"/>
    <property type="molecule type" value="Genomic_DNA"/>
</dbReference>
<dbReference type="Pfam" id="PF11066">
    <property type="entry name" value="DUF2867"/>
    <property type="match status" value="1"/>
</dbReference>
<organism evidence="1 2">
    <name type="scientific">Kitasatospora aburaviensis</name>
    <dbReference type="NCBI Taxonomy" id="67265"/>
    <lineage>
        <taxon>Bacteria</taxon>
        <taxon>Bacillati</taxon>
        <taxon>Actinomycetota</taxon>
        <taxon>Actinomycetes</taxon>
        <taxon>Kitasatosporales</taxon>
        <taxon>Streptomycetaceae</taxon>
        <taxon>Kitasatospora</taxon>
    </lineage>
</organism>
<evidence type="ECO:0000313" key="1">
    <source>
        <dbReference type="EMBL" id="MFC5889359.1"/>
    </source>
</evidence>
<dbReference type="Proteomes" id="UP001596067">
    <property type="component" value="Unassembled WGS sequence"/>
</dbReference>
<evidence type="ECO:0000313" key="2">
    <source>
        <dbReference type="Proteomes" id="UP001596067"/>
    </source>
</evidence>
<dbReference type="InterPro" id="IPR021295">
    <property type="entry name" value="DUF2867"/>
</dbReference>
<accession>A0ABW1F944</accession>
<proteinExistence type="predicted"/>
<comment type="caution">
    <text evidence="1">The sequence shown here is derived from an EMBL/GenBank/DDBJ whole genome shotgun (WGS) entry which is preliminary data.</text>
</comment>
<protein>
    <submittedName>
        <fullName evidence="1">DUF2867 domain-containing protein</fullName>
    </submittedName>
</protein>
<dbReference type="RefSeq" id="WP_313766124.1">
    <property type="nucleotide sequence ID" value="NZ_BAAAVH010000048.1"/>
</dbReference>
<gene>
    <name evidence="1" type="ORF">ACFP0N_30750</name>
</gene>